<accession>A0AA37WJU9</accession>
<gene>
    <name evidence="7" type="ORF">GCM10007852_35100</name>
</gene>
<organism evidence="7 8">
    <name type="scientific">Agaribacter marinus</name>
    <dbReference type="NCBI Taxonomy" id="1431249"/>
    <lineage>
        <taxon>Bacteria</taxon>
        <taxon>Pseudomonadati</taxon>
        <taxon>Pseudomonadota</taxon>
        <taxon>Gammaproteobacteria</taxon>
        <taxon>Alteromonadales</taxon>
        <taxon>Alteromonadaceae</taxon>
        <taxon>Agaribacter</taxon>
    </lineage>
</organism>
<dbReference type="RefSeq" id="WP_284219013.1">
    <property type="nucleotide sequence ID" value="NZ_BSOT01000011.1"/>
</dbReference>
<dbReference type="GO" id="GO:0004065">
    <property type="term" value="F:arylsulfatase activity"/>
    <property type="evidence" value="ECO:0007669"/>
    <property type="project" value="TreeGrafter"/>
</dbReference>
<reference evidence="7" key="1">
    <citation type="journal article" date="2014" name="Int. J. Syst. Evol. Microbiol.">
        <title>Complete genome sequence of Corynebacterium casei LMG S-19264T (=DSM 44701T), isolated from a smear-ripened cheese.</title>
        <authorList>
            <consortium name="US DOE Joint Genome Institute (JGI-PGF)"/>
            <person name="Walter F."/>
            <person name="Albersmeier A."/>
            <person name="Kalinowski J."/>
            <person name="Ruckert C."/>
        </authorList>
    </citation>
    <scope>NUCLEOTIDE SEQUENCE</scope>
    <source>
        <strain evidence="7">NBRC 110023</strain>
    </source>
</reference>
<dbReference type="Gene3D" id="3.40.720.10">
    <property type="entry name" value="Alkaline Phosphatase, subunit A"/>
    <property type="match status" value="1"/>
</dbReference>
<evidence type="ECO:0000256" key="2">
    <source>
        <dbReference type="ARBA" id="ARBA00022723"/>
    </source>
</evidence>
<feature type="region of interest" description="Disordered" evidence="5">
    <location>
        <begin position="40"/>
        <end position="61"/>
    </location>
</feature>
<dbReference type="Proteomes" id="UP001156601">
    <property type="component" value="Unassembled WGS sequence"/>
</dbReference>
<feature type="domain" description="Sulfatase N-terminal" evidence="6">
    <location>
        <begin position="67"/>
        <end position="437"/>
    </location>
</feature>
<comment type="similarity">
    <text evidence="1">Belongs to the sulfatase family.</text>
</comment>
<dbReference type="GO" id="GO:0046872">
    <property type="term" value="F:metal ion binding"/>
    <property type="evidence" value="ECO:0007669"/>
    <property type="project" value="UniProtKB-KW"/>
</dbReference>
<evidence type="ECO:0000256" key="4">
    <source>
        <dbReference type="ARBA" id="ARBA00022837"/>
    </source>
</evidence>
<protein>
    <submittedName>
        <fullName evidence="7">Arylsulfatase</fullName>
    </submittedName>
</protein>
<evidence type="ECO:0000313" key="7">
    <source>
        <dbReference type="EMBL" id="GLR72602.1"/>
    </source>
</evidence>
<keyword evidence="4" id="KW-0106">Calcium</keyword>
<keyword evidence="8" id="KW-1185">Reference proteome</keyword>
<evidence type="ECO:0000256" key="1">
    <source>
        <dbReference type="ARBA" id="ARBA00008779"/>
    </source>
</evidence>
<evidence type="ECO:0000259" key="6">
    <source>
        <dbReference type="Pfam" id="PF00884"/>
    </source>
</evidence>
<keyword evidence="2" id="KW-0479">Metal-binding</keyword>
<sequence length="542" mass="59534">MKRLKNILSKVNNDSRKLILSPKKLMYIAAVSAMALTGCGQPSDTTESQHDTSSPTVAASKKSTDKPNVLIFYVDDLGYGDIGAYGAKVATPNVDRLAAGGIRFTDAHSPAATCTPSRVSMLTGRYAFRNKAAILPGDAPLAIDHNGYTLPDLFSKAGYKTAVVGKWHLGLGEGGYLDWNKAVKPGPIELGFDYSFLMPATGDRVPTAYLENHHIVGLEENDPIQVTYDRQKIGQRPVGRENPELLKQQADDQHSDTIVNGISRIGYMAGGKNAEWVDEDFPFVFTDKAIDFIKDVKDQPFFLYFPFHDIHVPRVPNKMFEGKSGMGPRGDAILQMDWMTGKIVDALEAEGLLENTLILFSSDNGPVLDDGYADQAVELLGDHDPSGGFNGGKYSAFEAGTRVPMIAYYKGKINAGVSDALFSHIDFYASFADMLGITLKNDEAIDSQNVLPALFDAEKSGVEWSLQEAFTLGLRHNQWKYIAPFDGTTPAWLSNKTVDAALRPHAMLFNLAEDAAEQHNVIEQYPDILKRMEDKLKKIKAR</sequence>
<dbReference type="InterPro" id="IPR050738">
    <property type="entry name" value="Sulfatase"/>
</dbReference>
<evidence type="ECO:0000256" key="5">
    <source>
        <dbReference type="SAM" id="MobiDB-lite"/>
    </source>
</evidence>
<dbReference type="InterPro" id="IPR017850">
    <property type="entry name" value="Alkaline_phosphatase_core_sf"/>
</dbReference>
<dbReference type="PANTHER" id="PTHR42693:SF53">
    <property type="entry name" value="ENDO-4-O-SULFATASE"/>
    <property type="match status" value="1"/>
</dbReference>
<dbReference type="CDD" id="cd16143">
    <property type="entry name" value="ARS_like"/>
    <property type="match status" value="1"/>
</dbReference>
<reference evidence="7" key="2">
    <citation type="submission" date="2023-01" db="EMBL/GenBank/DDBJ databases">
        <title>Draft genome sequence of Agaribacter marinus strain NBRC 110023.</title>
        <authorList>
            <person name="Sun Q."/>
            <person name="Mori K."/>
        </authorList>
    </citation>
    <scope>NUCLEOTIDE SEQUENCE</scope>
    <source>
        <strain evidence="7">NBRC 110023</strain>
    </source>
</reference>
<dbReference type="Pfam" id="PF00884">
    <property type="entry name" value="Sulfatase"/>
    <property type="match status" value="1"/>
</dbReference>
<dbReference type="EMBL" id="BSOT01000011">
    <property type="protein sequence ID" value="GLR72602.1"/>
    <property type="molecule type" value="Genomic_DNA"/>
</dbReference>
<dbReference type="PANTHER" id="PTHR42693">
    <property type="entry name" value="ARYLSULFATASE FAMILY MEMBER"/>
    <property type="match status" value="1"/>
</dbReference>
<evidence type="ECO:0000256" key="3">
    <source>
        <dbReference type="ARBA" id="ARBA00022801"/>
    </source>
</evidence>
<dbReference type="Gene3D" id="3.30.1120.10">
    <property type="match status" value="1"/>
</dbReference>
<feature type="compositionally biased region" description="Polar residues" evidence="5">
    <location>
        <begin position="40"/>
        <end position="57"/>
    </location>
</feature>
<proteinExistence type="inferred from homology"/>
<keyword evidence="3" id="KW-0378">Hydrolase</keyword>
<name>A0AA37WJU9_9ALTE</name>
<evidence type="ECO:0000313" key="8">
    <source>
        <dbReference type="Proteomes" id="UP001156601"/>
    </source>
</evidence>
<dbReference type="SUPFAM" id="SSF53649">
    <property type="entry name" value="Alkaline phosphatase-like"/>
    <property type="match status" value="1"/>
</dbReference>
<dbReference type="PROSITE" id="PS00523">
    <property type="entry name" value="SULFATASE_1"/>
    <property type="match status" value="1"/>
</dbReference>
<dbReference type="PROSITE" id="PS00149">
    <property type="entry name" value="SULFATASE_2"/>
    <property type="match status" value="1"/>
</dbReference>
<dbReference type="InterPro" id="IPR024607">
    <property type="entry name" value="Sulfatase_CS"/>
</dbReference>
<comment type="caution">
    <text evidence="7">The sequence shown here is derived from an EMBL/GenBank/DDBJ whole genome shotgun (WGS) entry which is preliminary data.</text>
</comment>
<dbReference type="AlphaFoldDB" id="A0AA37WJU9"/>
<dbReference type="InterPro" id="IPR000917">
    <property type="entry name" value="Sulfatase_N"/>
</dbReference>